<comment type="caution">
    <text evidence="1">The sequence shown here is derived from an EMBL/GenBank/DDBJ whole genome shotgun (WGS) entry which is preliminary data.</text>
</comment>
<protein>
    <submittedName>
        <fullName evidence="1">Uncharacterized protein</fullName>
    </submittedName>
</protein>
<accession>A0AA42PCE5</accession>
<reference evidence="1" key="1">
    <citation type="submission" date="2022-09" db="EMBL/GenBank/DDBJ databases">
        <title>Intensive care unit water sources are persistently colonized with multi-drug resistant bacteria and are the site of extensive horizontal gene transfer of antibiotic resistance genes.</title>
        <authorList>
            <person name="Diorio-Toth L."/>
        </authorList>
    </citation>
    <scope>NUCLEOTIDE SEQUENCE</scope>
    <source>
        <strain evidence="1">GD03947</strain>
    </source>
</reference>
<dbReference type="EMBL" id="JAOCAE010000009">
    <property type="protein sequence ID" value="MDH1237272.1"/>
    <property type="molecule type" value="Genomic_DNA"/>
</dbReference>
<proteinExistence type="predicted"/>
<organism evidence="1 2">
    <name type="scientific">Stutzerimonas stutzeri</name>
    <name type="common">Pseudomonas stutzeri</name>
    <dbReference type="NCBI Taxonomy" id="316"/>
    <lineage>
        <taxon>Bacteria</taxon>
        <taxon>Pseudomonadati</taxon>
        <taxon>Pseudomonadota</taxon>
        <taxon>Gammaproteobacteria</taxon>
        <taxon>Pseudomonadales</taxon>
        <taxon>Pseudomonadaceae</taxon>
        <taxon>Stutzerimonas</taxon>
    </lineage>
</organism>
<name>A0AA42PCE5_STUST</name>
<dbReference type="AlphaFoldDB" id="A0AA42PCE5"/>
<dbReference type="RefSeq" id="WP_279641643.1">
    <property type="nucleotide sequence ID" value="NZ_JAOCAE010000009.1"/>
</dbReference>
<evidence type="ECO:0000313" key="2">
    <source>
        <dbReference type="Proteomes" id="UP001158500"/>
    </source>
</evidence>
<gene>
    <name evidence="1" type="ORF">N5C32_14630</name>
</gene>
<sequence length="212" mass="22814">MLYLTALSLPRRGTYIALHTHKSPARLHWAGADRDNYLDFLARIEKLYSNGPAGLGLPRPLLEAVYDSSLTPLQATNRIIPLYLTCPPGSVDRSYLLSPPPSEVEILGIAGGPEEPHGLRLAVIVKGADHLRLKQEVLDKAGDLRGTPFTAEELATIEGRSAPELVRAVSEAVGEAAESGVAKIVAIPAEARVALARNAKGEFVREVARTWA</sequence>
<evidence type="ECO:0000313" key="1">
    <source>
        <dbReference type="EMBL" id="MDH1237272.1"/>
    </source>
</evidence>
<dbReference type="Proteomes" id="UP001158500">
    <property type="component" value="Unassembled WGS sequence"/>
</dbReference>